<dbReference type="GO" id="GO:0005737">
    <property type="term" value="C:cytoplasm"/>
    <property type="evidence" value="ECO:0007669"/>
    <property type="project" value="InterPro"/>
</dbReference>
<feature type="domain" description="Transducer of regulated CREB activity middle" evidence="2">
    <location>
        <begin position="72"/>
        <end position="202"/>
    </location>
</feature>
<feature type="region of interest" description="Disordered" evidence="1">
    <location>
        <begin position="114"/>
        <end position="240"/>
    </location>
</feature>
<dbReference type="PANTHER" id="PTHR13589:SF15">
    <property type="entry name" value="CREB-REGULATED TRANSCRIPTION COACTIVATOR, ISOFORM B"/>
    <property type="match status" value="1"/>
</dbReference>
<dbReference type="AlphaFoldDB" id="A0A7R8VI83"/>
<protein>
    <recommendedName>
        <fullName evidence="2">Transducer of regulated CREB activity middle domain-containing protein</fullName>
    </recommendedName>
</protein>
<dbReference type="InterPro" id="IPR024786">
    <property type="entry name" value="TORC"/>
</dbReference>
<dbReference type="GO" id="GO:0045944">
    <property type="term" value="P:positive regulation of transcription by RNA polymerase II"/>
    <property type="evidence" value="ECO:0007669"/>
    <property type="project" value="TreeGrafter"/>
</dbReference>
<reference evidence="3" key="1">
    <citation type="submission" date="2020-11" db="EMBL/GenBank/DDBJ databases">
        <authorList>
            <person name="Tran Van P."/>
        </authorList>
    </citation>
    <scope>NUCLEOTIDE SEQUENCE</scope>
</reference>
<feature type="compositionally biased region" description="Polar residues" evidence="1">
    <location>
        <begin position="188"/>
        <end position="198"/>
    </location>
</feature>
<dbReference type="InterPro" id="IPR024784">
    <property type="entry name" value="TORC_M"/>
</dbReference>
<name>A0A7R8VI83_TIMDO</name>
<feature type="region of interest" description="Disordered" evidence="1">
    <location>
        <begin position="392"/>
        <end position="448"/>
    </location>
</feature>
<sequence>MQNHPLLQNALSNLEEIKSGRVDAPIVYQERGRRMGVGPMRSRPNEKRIDTSPYSNSGGAYLSPPPDTSWRRTNSDSALHQSAMNMGGEPSLHSPGSQRRVTDGQLLGIMTSDQCDHGRKHLGTSPDGRPRSCCEVPRVPGINIYPSQQEPGTVQIPIGNNTGSLPDLTSFQFSSPLHTPLDQEDHSSSPYSTSPQGASPSTLSPTSLSSRPMGRFSFTGSPQDSQGPSPGHSPSTRRRHYSQPLPQNLIIGGPPSPTQLAQTLGTTLTRHLTIDYWGSVSNQTVRVGRRKMVYSIEERGFIVPQYWVTDSFKQCQRRYLNKFGGHTPPTRTSNLAKKLERTRNMVDPHSGERTRMTEDNIQDLALFRVRTCVSESSFSAISHEFKHHLNSLSTYRNPQHPPRPSPQTSPGLSVQGSVYRSGSPGDTSHSGPQSPVSPASSPGIGSNSNPFGDHNSYFISQAQANALQQHFEQFSMVVAVAAAAGLIRMRAPVKTVPALAFSA</sequence>
<evidence type="ECO:0000256" key="1">
    <source>
        <dbReference type="SAM" id="MobiDB-lite"/>
    </source>
</evidence>
<feature type="compositionally biased region" description="Polar residues" evidence="1">
    <location>
        <begin position="408"/>
        <end position="448"/>
    </location>
</feature>
<dbReference type="Pfam" id="PF12885">
    <property type="entry name" value="TORC_M"/>
    <property type="match status" value="1"/>
</dbReference>
<proteinExistence type="predicted"/>
<gene>
    <name evidence="3" type="ORF">TDIB3V08_LOCUS5277</name>
</gene>
<feature type="compositionally biased region" description="Low complexity" evidence="1">
    <location>
        <begin position="199"/>
        <end position="210"/>
    </location>
</feature>
<evidence type="ECO:0000313" key="3">
    <source>
        <dbReference type="EMBL" id="CAD7199004.1"/>
    </source>
</evidence>
<accession>A0A7R8VI83</accession>
<dbReference type="GO" id="GO:0008140">
    <property type="term" value="F:cAMP response element binding protein binding"/>
    <property type="evidence" value="ECO:0007669"/>
    <property type="project" value="TreeGrafter"/>
</dbReference>
<feature type="compositionally biased region" description="Polar residues" evidence="1">
    <location>
        <begin position="145"/>
        <end position="177"/>
    </location>
</feature>
<organism evidence="3">
    <name type="scientific">Timema douglasi</name>
    <name type="common">Walking stick</name>
    <dbReference type="NCBI Taxonomy" id="61478"/>
    <lineage>
        <taxon>Eukaryota</taxon>
        <taxon>Metazoa</taxon>
        <taxon>Ecdysozoa</taxon>
        <taxon>Arthropoda</taxon>
        <taxon>Hexapoda</taxon>
        <taxon>Insecta</taxon>
        <taxon>Pterygota</taxon>
        <taxon>Neoptera</taxon>
        <taxon>Polyneoptera</taxon>
        <taxon>Phasmatodea</taxon>
        <taxon>Timematodea</taxon>
        <taxon>Timematoidea</taxon>
        <taxon>Timematidae</taxon>
        <taxon>Timema</taxon>
    </lineage>
</organism>
<dbReference type="PANTHER" id="PTHR13589">
    <property type="entry name" value="CREB-REGULATED TRANSCRIPTION COACTIVATOR"/>
    <property type="match status" value="1"/>
</dbReference>
<dbReference type="GO" id="GO:0005634">
    <property type="term" value="C:nucleus"/>
    <property type="evidence" value="ECO:0007669"/>
    <property type="project" value="InterPro"/>
</dbReference>
<feature type="compositionally biased region" description="Polar residues" evidence="1">
    <location>
        <begin position="218"/>
        <end position="234"/>
    </location>
</feature>
<dbReference type="EMBL" id="OA566498">
    <property type="protein sequence ID" value="CAD7199004.1"/>
    <property type="molecule type" value="Genomic_DNA"/>
</dbReference>
<evidence type="ECO:0000259" key="2">
    <source>
        <dbReference type="Pfam" id="PF12885"/>
    </source>
</evidence>
<feature type="region of interest" description="Disordered" evidence="1">
    <location>
        <begin position="33"/>
        <end position="74"/>
    </location>
</feature>